<feature type="domain" description="ShKT" evidence="1">
    <location>
        <begin position="78"/>
        <end position="112"/>
    </location>
</feature>
<dbReference type="SMART" id="SM00254">
    <property type="entry name" value="ShKT"/>
    <property type="match status" value="1"/>
</dbReference>
<dbReference type="InterPro" id="IPR002130">
    <property type="entry name" value="Cyclophilin-type_PPIase_dom"/>
</dbReference>
<dbReference type="Proteomes" id="UP001190700">
    <property type="component" value="Unassembled WGS sequence"/>
</dbReference>
<reference evidence="2 3" key="1">
    <citation type="journal article" date="2015" name="Genome Biol. Evol.">
        <title>Comparative Genomics of a Bacterivorous Green Alga Reveals Evolutionary Causalities and Consequences of Phago-Mixotrophic Mode of Nutrition.</title>
        <authorList>
            <person name="Burns J.A."/>
            <person name="Paasch A."/>
            <person name="Narechania A."/>
            <person name="Kim E."/>
        </authorList>
    </citation>
    <scope>NUCLEOTIDE SEQUENCE [LARGE SCALE GENOMIC DNA]</scope>
    <source>
        <strain evidence="2 3">PLY_AMNH</strain>
    </source>
</reference>
<keyword evidence="3" id="KW-1185">Reference proteome</keyword>
<comment type="caution">
    <text evidence="2">The sequence shown here is derived from an EMBL/GenBank/DDBJ whole genome shotgun (WGS) entry which is preliminary data.</text>
</comment>
<sequence>MGQEHDLRLTWRTTASPFGTFSGVAGSVLMQRAQMASISVLMLMTLSGLGLTAAGVGDRNSAFIGYSETSPSPESEECDDENKFCVDWAARGECDSNPGYMEQACSKSCSACEKLNGPRFGLDADNQTNANCCGDVLVLETKIGDVKIRLRDDLSPRTVDQIRNLVDKGQCTDECAFYRSEDIPAVGAIDNFGGPGPPYALVQGALQMQGVWHSIPKEGSPIVRRGDVCMIQGGPNFFIAVAGHREWGHAHVVWGKVGDMSVVDAITKLPVRHETWGETHVTTLVEKLRFTARLEPWNSLGSMQ</sequence>
<dbReference type="SUPFAM" id="SSF50891">
    <property type="entry name" value="Cyclophilin-like"/>
    <property type="match status" value="1"/>
</dbReference>
<evidence type="ECO:0000313" key="2">
    <source>
        <dbReference type="EMBL" id="KAK3265576.1"/>
    </source>
</evidence>
<dbReference type="EMBL" id="LGRX02013820">
    <property type="protein sequence ID" value="KAK3265576.1"/>
    <property type="molecule type" value="Genomic_DNA"/>
</dbReference>
<dbReference type="PANTHER" id="PTHR46873">
    <property type="entry name" value="EXPRESSED PROTEIN"/>
    <property type="match status" value="1"/>
</dbReference>
<dbReference type="InterPro" id="IPR003582">
    <property type="entry name" value="ShKT_dom"/>
</dbReference>
<organism evidence="2 3">
    <name type="scientific">Cymbomonas tetramitiformis</name>
    <dbReference type="NCBI Taxonomy" id="36881"/>
    <lineage>
        <taxon>Eukaryota</taxon>
        <taxon>Viridiplantae</taxon>
        <taxon>Chlorophyta</taxon>
        <taxon>Pyramimonadophyceae</taxon>
        <taxon>Pyramimonadales</taxon>
        <taxon>Pyramimonadaceae</taxon>
        <taxon>Cymbomonas</taxon>
    </lineage>
</organism>
<dbReference type="Pfam" id="PF01549">
    <property type="entry name" value="ShK"/>
    <property type="match status" value="1"/>
</dbReference>
<name>A0AAE0KYM1_9CHLO</name>
<evidence type="ECO:0000313" key="3">
    <source>
        <dbReference type="Proteomes" id="UP001190700"/>
    </source>
</evidence>
<dbReference type="PROSITE" id="PS51670">
    <property type="entry name" value="SHKT"/>
    <property type="match status" value="1"/>
</dbReference>
<accession>A0AAE0KYM1</accession>
<protein>
    <recommendedName>
        <fullName evidence="1">ShKT domain-containing protein</fullName>
    </recommendedName>
</protein>
<dbReference type="InterPro" id="IPR029000">
    <property type="entry name" value="Cyclophilin-like_dom_sf"/>
</dbReference>
<dbReference type="GO" id="GO:0003755">
    <property type="term" value="F:peptidyl-prolyl cis-trans isomerase activity"/>
    <property type="evidence" value="ECO:0007669"/>
    <property type="project" value="InterPro"/>
</dbReference>
<dbReference type="AlphaFoldDB" id="A0AAE0KYM1"/>
<evidence type="ECO:0000259" key="1">
    <source>
        <dbReference type="PROSITE" id="PS51670"/>
    </source>
</evidence>
<dbReference type="PANTHER" id="PTHR46873:SF1">
    <property type="entry name" value="EXPRESSED PROTEIN"/>
    <property type="match status" value="1"/>
</dbReference>
<proteinExistence type="predicted"/>
<gene>
    <name evidence="2" type="ORF">CYMTET_25742</name>
</gene>
<dbReference type="Pfam" id="PF00160">
    <property type="entry name" value="Pro_isomerase"/>
    <property type="match status" value="1"/>
</dbReference>
<dbReference type="Gene3D" id="2.40.100.10">
    <property type="entry name" value="Cyclophilin-like"/>
    <property type="match status" value="1"/>
</dbReference>